<feature type="transmembrane region" description="Helical" evidence="1">
    <location>
        <begin position="135"/>
        <end position="156"/>
    </location>
</feature>
<name>A0ABU7RA18_9ACTN</name>
<feature type="transmembrane region" description="Helical" evidence="1">
    <location>
        <begin position="162"/>
        <end position="181"/>
    </location>
</feature>
<keyword evidence="1" id="KW-0812">Transmembrane</keyword>
<dbReference type="PANTHER" id="PTHR34989:SF1">
    <property type="entry name" value="PROTEIN HDED"/>
    <property type="match status" value="1"/>
</dbReference>
<comment type="caution">
    <text evidence="2">The sequence shown here is derived from an EMBL/GenBank/DDBJ whole genome shotgun (WGS) entry which is preliminary data.</text>
</comment>
<feature type="transmembrane region" description="Helical" evidence="1">
    <location>
        <begin position="40"/>
        <end position="60"/>
    </location>
</feature>
<dbReference type="PANTHER" id="PTHR34989">
    <property type="entry name" value="PROTEIN HDED"/>
    <property type="match status" value="1"/>
</dbReference>
<evidence type="ECO:0000313" key="2">
    <source>
        <dbReference type="EMBL" id="MEE6147425.1"/>
    </source>
</evidence>
<reference evidence="2 3" key="1">
    <citation type="submission" date="2024-01" db="EMBL/GenBank/DDBJ databases">
        <title>Description of Olsenella sp. nov., isolated from pig feces.</title>
        <authorList>
            <person name="Chang Y.-H."/>
        </authorList>
    </citation>
    <scope>NUCLEOTIDE SEQUENCE [LARGE SCALE GENOMIC DNA]</scope>
    <source>
        <strain evidence="2 3">YH-ols2223</strain>
    </source>
</reference>
<accession>A0ABU7RA18</accession>
<dbReference type="Proteomes" id="UP001332931">
    <property type="component" value="Unassembled WGS sequence"/>
</dbReference>
<dbReference type="EMBL" id="JAZGJQ010000004">
    <property type="protein sequence ID" value="MEE6147425.1"/>
    <property type="molecule type" value="Genomic_DNA"/>
</dbReference>
<sequence>MDWKDRTQDVAKRVYRGGIVASVLMVVLGVLITVNPQASLVTLVWLMIAGLLVGGTYRIATYGQMPYWLRPGYSLATGVMDVVCGILLALAAMNSPAFTYDVFVVMIGLMLALELLFAGINLLSSAGVVRRMGGSSGWAVVGGVLDLVAGILLLMAPGMGTLMLMYVLAFSLIVSGISVFSTSVDVKNRAKALGDYIDELDEPFDPDNDRFFSWKRH</sequence>
<proteinExistence type="predicted"/>
<evidence type="ECO:0000256" key="1">
    <source>
        <dbReference type="SAM" id="Phobius"/>
    </source>
</evidence>
<keyword evidence="1" id="KW-1133">Transmembrane helix</keyword>
<organism evidence="2 3">
    <name type="scientific">Olsenella absiana</name>
    <dbReference type="NCBI Taxonomy" id="3115222"/>
    <lineage>
        <taxon>Bacteria</taxon>
        <taxon>Bacillati</taxon>
        <taxon>Actinomycetota</taxon>
        <taxon>Coriobacteriia</taxon>
        <taxon>Coriobacteriales</taxon>
        <taxon>Atopobiaceae</taxon>
        <taxon>Olsenella</taxon>
    </lineage>
</organism>
<dbReference type="Pfam" id="PF03729">
    <property type="entry name" value="DUF308"/>
    <property type="match status" value="2"/>
</dbReference>
<feature type="transmembrane region" description="Helical" evidence="1">
    <location>
        <begin position="72"/>
        <end position="92"/>
    </location>
</feature>
<keyword evidence="1" id="KW-0472">Membrane</keyword>
<gene>
    <name evidence="2" type="ORF">VXJ25_05390</name>
</gene>
<evidence type="ECO:0000313" key="3">
    <source>
        <dbReference type="Proteomes" id="UP001332931"/>
    </source>
</evidence>
<dbReference type="RefSeq" id="WP_330958191.1">
    <property type="nucleotide sequence ID" value="NZ_JAZGJQ010000004.1"/>
</dbReference>
<dbReference type="InterPro" id="IPR005325">
    <property type="entry name" value="DUF308_memb"/>
</dbReference>
<feature type="transmembrane region" description="Helical" evidence="1">
    <location>
        <begin position="14"/>
        <end position="34"/>
    </location>
</feature>
<protein>
    <submittedName>
        <fullName evidence="2">DUF308 domain-containing protein</fullName>
    </submittedName>
</protein>
<keyword evidence="3" id="KW-1185">Reference proteome</keyword>
<dbReference type="InterPro" id="IPR052712">
    <property type="entry name" value="Acid_resist_chaperone_HdeD"/>
</dbReference>
<feature type="transmembrane region" description="Helical" evidence="1">
    <location>
        <begin position="98"/>
        <end position="123"/>
    </location>
</feature>